<evidence type="ECO:0000256" key="1">
    <source>
        <dbReference type="SAM" id="SignalP"/>
    </source>
</evidence>
<feature type="chain" id="PRO_5042223681" evidence="1">
    <location>
        <begin position="22"/>
        <end position="186"/>
    </location>
</feature>
<dbReference type="Proteomes" id="UP001265746">
    <property type="component" value="Unassembled WGS sequence"/>
</dbReference>
<comment type="caution">
    <text evidence="2">The sequence shown here is derived from an EMBL/GenBank/DDBJ whole genome shotgun (WGS) entry which is preliminary data.</text>
</comment>
<evidence type="ECO:0000313" key="2">
    <source>
        <dbReference type="EMBL" id="KAK2615539.1"/>
    </source>
</evidence>
<keyword evidence="1" id="KW-0732">Signal</keyword>
<dbReference type="AlphaFoldDB" id="A0AAD9STL7"/>
<dbReference type="EMBL" id="JAUJFL010000001">
    <property type="protein sequence ID" value="KAK2615539.1"/>
    <property type="molecule type" value="Genomic_DNA"/>
</dbReference>
<accession>A0AAD9STL7</accession>
<feature type="signal peptide" evidence="1">
    <location>
        <begin position="1"/>
        <end position="21"/>
    </location>
</feature>
<keyword evidence="3" id="KW-1185">Reference proteome</keyword>
<reference evidence="2" key="1">
    <citation type="submission" date="2023-06" db="EMBL/GenBank/DDBJ databases">
        <authorList>
            <person name="Noh H."/>
        </authorList>
    </citation>
    <scope>NUCLEOTIDE SEQUENCE</scope>
    <source>
        <strain evidence="2">DUCC20226</strain>
    </source>
</reference>
<name>A0AAD9STL7_PHOAM</name>
<sequence>MQTNTFFSAALAALSMSLSNALPTIQENSLVPLGDPLKTNHPEAYSAFLTAPLITFDTTVSRRQDVPADSTPDPNRPVVTPPYIFVLQCDIAGFRGNCLSFGAPPGECVNYSSFNSTQAFLDEYENKTSSLSTNTGGNCQFYKFVDCNNKGDDRGVTLDYNYDLSVVTDDYGGDYDNQISSCKTLP</sequence>
<evidence type="ECO:0000313" key="3">
    <source>
        <dbReference type="Proteomes" id="UP001265746"/>
    </source>
</evidence>
<proteinExistence type="predicted"/>
<gene>
    <name evidence="2" type="ORF">N8I77_002286</name>
</gene>
<protein>
    <submittedName>
        <fullName evidence="2">Uncharacterized protein</fullName>
    </submittedName>
</protein>
<organism evidence="2 3">
    <name type="scientific">Phomopsis amygdali</name>
    <name type="common">Fusicoccum amygdali</name>
    <dbReference type="NCBI Taxonomy" id="1214568"/>
    <lineage>
        <taxon>Eukaryota</taxon>
        <taxon>Fungi</taxon>
        <taxon>Dikarya</taxon>
        <taxon>Ascomycota</taxon>
        <taxon>Pezizomycotina</taxon>
        <taxon>Sordariomycetes</taxon>
        <taxon>Sordariomycetidae</taxon>
        <taxon>Diaporthales</taxon>
        <taxon>Diaporthaceae</taxon>
        <taxon>Diaporthe</taxon>
    </lineage>
</organism>